<dbReference type="PANTHER" id="PTHR43489">
    <property type="entry name" value="ISOMERASE"/>
    <property type="match status" value="1"/>
</dbReference>
<evidence type="ECO:0000256" key="1">
    <source>
        <dbReference type="ARBA" id="ARBA00023235"/>
    </source>
</evidence>
<evidence type="ECO:0000313" key="6">
    <source>
        <dbReference type="Proteomes" id="UP000256845"/>
    </source>
</evidence>
<dbReference type="GO" id="GO:0046487">
    <property type="term" value="P:glyoxylate metabolic process"/>
    <property type="evidence" value="ECO:0007669"/>
    <property type="project" value="TreeGrafter"/>
</dbReference>
<dbReference type="InterPro" id="IPR050417">
    <property type="entry name" value="Sugar_Epim/Isomerase"/>
</dbReference>
<feature type="domain" description="Xylose isomerase-like TIM barrel" evidence="4">
    <location>
        <begin position="20"/>
        <end position="255"/>
    </location>
</feature>
<evidence type="ECO:0000256" key="2">
    <source>
        <dbReference type="PIRNR" id="PIRNR006241"/>
    </source>
</evidence>
<dbReference type="InterPro" id="IPR036237">
    <property type="entry name" value="Xyl_isomerase-like_sf"/>
</dbReference>
<comment type="similarity">
    <text evidence="2">Belongs to the hyi family.</text>
</comment>
<organism evidence="5 6">
    <name type="scientific">Aestuariispira insulae</name>
    <dbReference type="NCBI Taxonomy" id="1461337"/>
    <lineage>
        <taxon>Bacteria</taxon>
        <taxon>Pseudomonadati</taxon>
        <taxon>Pseudomonadota</taxon>
        <taxon>Alphaproteobacteria</taxon>
        <taxon>Rhodospirillales</taxon>
        <taxon>Kiloniellaceae</taxon>
        <taxon>Aestuariispira</taxon>
    </lineage>
</organism>
<dbReference type="GO" id="GO:0008903">
    <property type="term" value="F:hydroxypyruvate isomerase activity"/>
    <property type="evidence" value="ECO:0007669"/>
    <property type="project" value="TreeGrafter"/>
</dbReference>
<dbReference type="Gene3D" id="3.20.20.150">
    <property type="entry name" value="Divalent-metal-dependent TIM barrel enzymes"/>
    <property type="match status" value="1"/>
</dbReference>
<reference evidence="5 6" key="1">
    <citation type="submission" date="2018-07" db="EMBL/GenBank/DDBJ databases">
        <title>Genomic Encyclopedia of Type Strains, Phase III (KMG-III): the genomes of soil and plant-associated and newly described type strains.</title>
        <authorList>
            <person name="Whitman W."/>
        </authorList>
    </citation>
    <scope>NUCLEOTIDE SEQUENCE [LARGE SCALE GENOMIC DNA]</scope>
    <source>
        <strain evidence="5 6">CECT 8488</strain>
    </source>
</reference>
<name>A0A3D9HND4_9PROT</name>
<dbReference type="OrthoDB" id="9786584at2"/>
<dbReference type="Proteomes" id="UP000256845">
    <property type="component" value="Unassembled WGS sequence"/>
</dbReference>
<evidence type="ECO:0000259" key="4">
    <source>
        <dbReference type="Pfam" id="PF01261"/>
    </source>
</evidence>
<dbReference type="FunFam" id="3.20.20.150:FF:000007">
    <property type="entry name" value="Hydroxypyruvate isomerase"/>
    <property type="match status" value="1"/>
</dbReference>
<keyword evidence="5" id="KW-0670">Pyruvate</keyword>
<evidence type="ECO:0000313" key="5">
    <source>
        <dbReference type="EMBL" id="RED50925.1"/>
    </source>
</evidence>
<gene>
    <name evidence="5" type="ORF">DFP90_104197</name>
</gene>
<dbReference type="AlphaFoldDB" id="A0A3D9HND4"/>
<dbReference type="RefSeq" id="WP_115936711.1">
    <property type="nucleotide sequence ID" value="NZ_QRDW01000004.1"/>
</dbReference>
<dbReference type="Pfam" id="PF01261">
    <property type="entry name" value="AP_endonuc_2"/>
    <property type="match status" value="1"/>
</dbReference>
<proteinExistence type="inferred from homology"/>
<dbReference type="PANTHER" id="PTHR43489:SF6">
    <property type="entry name" value="HYDROXYPYRUVATE ISOMERASE-RELATED"/>
    <property type="match status" value="1"/>
</dbReference>
<dbReference type="InterPro" id="IPR026040">
    <property type="entry name" value="HyI-like"/>
</dbReference>
<comment type="caution">
    <text evidence="5">The sequence shown here is derived from an EMBL/GenBank/DDBJ whole genome shotgun (WGS) entry which is preliminary data.</text>
</comment>
<keyword evidence="1 2" id="KW-0413">Isomerase</keyword>
<accession>A0A3D9HND4</accession>
<protein>
    <submittedName>
        <fullName evidence="5">Hydroxypyruvate isomerase</fullName>
    </submittedName>
</protein>
<feature type="active site" description="Proton donor/acceptor" evidence="3">
    <location>
        <position position="142"/>
    </location>
</feature>
<sequence>MKLSANLSFLFPELSFQDRFQAAAACGFHGVEFLFPYGNPAEEIKNWLKEAKLESVLFNAPPGDWKNGERGIAALPGREEEFQQSFQLALSYAANLNCPRIHVMAGNIPVGYGAHDCYAVLARNLQWAALLAAKNNITLLLEPLNPGDMPGYLYSRTSEVANLIDRLGQPNVKLQLDLYHREIVEGDTVGAIEQFRNYIGHIQIAGVPDRNEPNLGTLDLKAIFKAIHDVGYRDWIGCEYNPMGATQDGLTWAEQYLDR</sequence>
<evidence type="ECO:0000256" key="3">
    <source>
        <dbReference type="PIRSR" id="PIRSR006241-50"/>
    </source>
</evidence>
<dbReference type="SUPFAM" id="SSF51658">
    <property type="entry name" value="Xylose isomerase-like"/>
    <property type="match status" value="1"/>
</dbReference>
<dbReference type="InterPro" id="IPR013022">
    <property type="entry name" value="Xyl_isomerase-like_TIM-brl"/>
</dbReference>
<keyword evidence="6" id="KW-1185">Reference proteome</keyword>
<dbReference type="EMBL" id="QRDW01000004">
    <property type="protein sequence ID" value="RED50925.1"/>
    <property type="molecule type" value="Genomic_DNA"/>
</dbReference>
<dbReference type="PIRSF" id="PIRSF006241">
    <property type="entry name" value="HyI"/>
    <property type="match status" value="1"/>
</dbReference>
<feature type="active site" description="Proton donor/acceptor" evidence="3">
    <location>
        <position position="239"/>
    </location>
</feature>